<dbReference type="InterPro" id="IPR029055">
    <property type="entry name" value="Ntn_hydrolases_N"/>
</dbReference>
<evidence type="ECO:0000256" key="1">
    <source>
        <dbReference type="SAM" id="SignalP"/>
    </source>
</evidence>
<keyword evidence="1" id="KW-0732">Signal</keyword>
<gene>
    <name evidence="2" type="ORF">CfE428DRAFT_1635</name>
</gene>
<dbReference type="STRING" id="497964.CfE428DRAFT_1635"/>
<dbReference type="InParanoid" id="B4CX22"/>
<dbReference type="RefSeq" id="WP_006978961.1">
    <property type="nucleotide sequence ID" value="NZ_ABVL01000003.1"/>
</dbReference>
<dbReference type="PANTHER" id="PTHR39328">
    <property type="entry name" value="BLL2871 PROTEIN"/>
    <property type="match status" value="1"/>
</dbReference>
<protein>
    <recommendedName>
        <fullName evidence="4">Peptidoglycan binding domain-containing protein</fullName>
    </recommendedName>
</protein>
<sequence precursor="true">MLGRVFLLLLFLAGGLTLHAADPEVHTFSIVAFDPATGELGVAVESKYFGVGSVVPWAKAGVGAVATQARAKVSFGPEGLKLMEDGKSPREALDALLAADPDAAERQVGMVDAKGRTAAHTGADCMRYAGNREGKNYTVQGNLLAGEGVLTAMAEAFEEAQKKAGSELADWLLAALQAGQKAGGDRRGQQSAALLVVHAGGGPGGDNDRYMDLRVEDNPQPIEELARLRALHAEFYGPVRDKLPTGAPNR</sequence>
<dbReference type="AlphaFoldDB" id="B4CX22"/>
<dbReference type="PANTHER" id="PTHR39328:SF1">
    <property type="entry name" value="BLL2871 PROTEIN"/>
    <property type="match status" value="1"/>
</dbReference>
<dbReference type="SUPFAM" id="SSF56235">
    <property type="entry name" value="N-terminal nucleophile aminohydrolases (Ntn hydrolases)"/>
    <property type="match status" value="1"/>
</dbReference>
<dbReference type="eggNOG" id="COG3342">
    <property type="taxonomic scope" value="Bacteria"/>
</dbReference>
<keyword evidence="3" id="KW-1185">Reference proteome</keyword>
<feature type="chain" id="PRO_5002802827" description="Peptidoglycan binding domain-containing protein" evidence="1">
    <location>
        <begin position="21"/>
        <end position="250"/>
    </location>
</feature>
<feature type="signal peptide" evidence="1">
    <location>
        <begin position="1"/>
        <end position="20"/>
    </location>
</feature>
<accession>B4CX22</accession>
<dbReference type="Gene3D" id="3.60.20.10">
    <property type="entry name" value="Glutamine Phosphoribosylpyrophosphate, subunit 1, domain 1"/>
    <property type="match status" value="1"/>
</dbReference>
<name>B4CX22_9BACT</name>
<organism evidence="2 3">
    <name type="scientific">Chthoniobacter flavus Ellin428</name>
    <dbReference type="NCBI Taxonomy" id="497964"/>
    <lineage>
        <taxon>Bacteria</taxon>
        <taxon>Pseudomonadati</taxon>
        <taxon>Verrucomicrobiota</taxon>
        <taxon>Spartobacteria</taxon>
        <taxon>Chthoniobacterales</taxon>
        <taxon>Chthoniobacteraceae</taxon>
        <taxon>Chthoniobacter</taxon>
    </lineage>
</organism>
<reference evidence="2 3" key="1">
    <citation type="journal article" date="2011" name="J. Bacteriol.">
        <title>Genome sequence of Chthoniobacter flavus Ellin428, an aerobic heterotrophic soil bacterium.</title>
        <authorList>
            <person name="Kant R."/>
            <person name="van Passel M.W."/>
            <person name="Palva A."/>
            <person name="Lucas S."/>
            <person name="Lapidus A."/>
            <person name="Glavina Del Rio T."/>
            <person name="Dalin E."/>
            <person name="Tice H."/>
            <person name="Bruce D."/>
            <person name="Goodwin L."/>
            <person name="Pitluck S."/>
            <person name="Larimer F.W."/>
            <person name="Land M.L."/>
            <person name="Hauser L."/>
            <person name="Sangwan P."/>
            <person name="de Vos W.M."/>
            <person name="Janssen P.H."/>
            <person name="Smidt H."/>
        </authorList>
    </citation>
    <scope>NUCLEOTIDE SEQUENCE [LARGE SCALE GENOMIC DNA]</scope>
    <source>
        <strain evidence="2 3">Ellin428</strain>
    </source>
</reference>
<evidence type="ECO:0008006" key="4">
    <source>
        <dbReference type="Google" id="ProtNLM"/>
    </source>
</evidence>
<dbReference type="Proteomes" id="UP000005824">
    <property type="component" value="Unassembled WGS sequence"/>
</dbReference>
<proteinExistence type="predicted"/>
<evidence type="ECO:0000313" key="2">
    <source>
        <dbReference type="EMBL" id="EDY21342.1"/>
    </source>
</evidence>
<dbReference type="Pfam" id="PF06267">
    <property type="entry name" value="DUF1028"/>
    <property type="match status" value="1"/>
</dbReference>
<dbReference type="InterPro" id="IPR010430">
    <property type="entry name" value="DUF1028"/>
</dbReference>
<dbReference type="EMBL" id="ABVL01000003">
    <property type="protein sequence ID" value="EDY21342.1"/>
    <property type="molecule type" value="Genomic_DNA"/>
</dbReference>
<evidence type="ECO:0000313" key="3">
    <source>
        <dbReference type="Proteomes" id="UP000005824"/>
    </source>
</evidence>
<comment type="caution">
    <text evidence="2">The sequence shown here is derived from an EMBL/GenBank/DDBJ whole genome shotgun (WGS) entry which is preliminary data.</text>
</comment>